<evidence type="ECO:0000313" key="12">
    <source>
        <dbReference type="Proteomes" id="UP001165542"/>
    </source>
</evidence>
<dbReference type="PROSITE" id="PS51192">
    <property type="entry name" value="HELICASE_ATP_BIND_1"/>
    <property type="match status" value="1"/>
</dbReference>
<dbReference type="GO" id="GO:0003724">
    <property type="term" value="F:RNA helicase activity"/>
    <property type="evidence" value="ECO:0007669"/>
    <property type="project" value="UniProtKB-EC"/>
</dbReference>
<dbReference type="CDD" id="cd00268">
    <property type="entry name" value="DEADc"/>
    <property type="match status" value="1"/>
</dbReference>
<comment type="caution">
    <text evidence="11">The sequence shown here is derived from an EMBL/GenBank/DDBJ whole genome shotgun (WGS) entry which is preliminary data.</text>
</comment>
<evidence type="ECO:0000256" key="5">
    <source>
        <dbReference type="ARBA" id="ARBA00038437"/>
    </source>
</evidence>
<evidence type="ECO:0000256" key="2">
    <source>
        <dbReference type="ARBA" id="ARBA00022801"/>
    </source>
</evidence>
<keyword evidence="4 7" id="KW-0067">ATP-binding</keyword>
<dbReference type="Proteomes" id="UP001165542">
    <property type="component" value="Unassembled WGS sequence"/>
</dbReference>
<dbReference type="PROSITE" id="PS00039">
    <property type="entry name" value="DEAD_ATP_HELICASE"/>
    <property type="match status" value="1"/>
</dbReference>
<dbReference type="EMBL" id="JAJISC010000004">
    <property type="protein sequence ID" value="MCS2609607.1"/>
    <property type="molecule type" value="Genomic_DNA"/>
</dbReference>
<dbReference type="InterPro" id="IPR005580">
    <property type="entry name" value="DbpA/CsdA_RNA-bd_dom"/>
</dbReference>
<evidence type="ECO:0000259" key="8">
    <source>
        <dbReference type="PROSITE" id="PS51192"/>
    </source>
</evidence>
<name>A0ABT2EG49_9GAMM</name>
<dbReference type="Pfam" id="PF00271">
    <property type="entry name" value="Helicase_C"/>
    <property type="match status" value="1"/>
</dbReference>
<keyword evidence="1 7" id="KW-0547">Nucleotide-binding</keyword>
<accession>A0ABT2EG49</accession>
<comment type="similarity">
    <text evidence="5 7">Belongs to the DEAD box helicase family.</text>
</comment>
<dbReference type="SMART" id="SM00490">
    <property type="entry name" value="HELICc"/>
    <property type="match status" value="1"/>
</dbReference>
<dbReference type="Pfam" id="PF00270">
    <property type="entry name" value="DEAD"/>
    <property type="match status" value="1"/>
</dbReference>
<evidence type="ECO:0000256" key="1">
    <source>
        <dbReference type="ARBA" id="ARBA00022741"/>
    </source>
</evidence>
<dbReference type="PANTHER" id="PTHR47959">
    <property type="entry name" value="ATP-DEPENDENT RNA HELICASE RHLE-RELATED"/>
    <property type="match status" value="1"/>
</dbReference>
<dbReference type="PROSITE" id="PS51194">
    <property type="entry name" value="HELICASE_CTER"/>
    <property type="match status" value="1"/>
</dbReference>
<dbReference type="InterPro" id="IPR012677">
    <property type="entry name" value="Nucleotide-bd_a/b_plait_sf"/>
</dbReference>
<dbReference type="CDD" id="cd18787">
    <property type="entry name" value="SF2_C_DEAD"/>
    <property type="match status" value="1"/>
</dbReference>
<feature type="short sequence motif" description="Q motif" evidence="6">
    <location>
        <begin position="4"/>
        <end position="32"/>
    </location>
</feature>
<evidence type="ECO:0000256" key="6">
    <source>
        <dbReference type="PROSITE-ProRule" id="PRU00552"/>
    </source>
</evidence>
<evidence type="ECO:0000259" key="9">
    <source>
        <dbReference type="PROSITE" id="PS51194"/>
    </source>
</evidence>
<dbReference type="InterPro" id="IPR011545">
    <property type="entry name" value="DEAD/DEAH_box_helicase_dom"/>
</dbReference>
<dbReference type="InterPro" id="IPR014014">
    <property type="entry name" value="RNA_helicase_DEAD_Q_motif"/>
</dbReference>
<dbReference type="InterPro" id="IPR014001">
    <property type="entry name" value="Helicase_ATP-bd"/>
</dbReference>
<dbReference type="InterPro" id="IPR050079">
    <property type="entry name" value="DEAD_box_RNA_helicase"/>
</dbReference>
<evidence type="ECO:0000313" key="11">
    <source>
        <dbReference type="EMBL" id="MCS2609607.1"/>
    </source>
</evidence>
<sequence length="466" mass="50041">MTATAFDSLRLPVELLDNLHTLGYHQMTPVQAESLPPMLEGRDVLALAKTGSGKTAAFGLALLAGLDASAFRVERLVLCPTRELAEQVADELRRLARGLANVKVLTLCGGQPMGPQLASLAHGANIVVGTPGRIDEHLRKGSLTIDTLRMLVLDEADRMLDMGFQAEIDAIVAATPASRQTLLFSATFAGLDEGDDAQLSQGLDVVRNPVVVRVAERHAADTIDQRFYAVGDDRARYAALRQLLLHHRPERSLIFCNTKRETQSLADGLAANGFGALAIHGDLEQPDRERRLILFSQRSASILVATDVAARGLDIAELDCVFNYRLASDPDVHVHRVGRTGRGGASGVAHTLVGDGERHRLERFVADGEPLPSMSALPNAGEATPFAPPMATLQIGGGKKDKLRPGDILGALTSPGGLAGDEVGAIKILARSSYVAVNREAVRCAIGKLEQDKLKGRHFRVRHVRH</sequence>
<keyword evidence="3 7" id="KW-0347">Helicase</keyword>
<dbReference type="SMART" id="SM00487">
    <property type="entry name" value="DEXDc"/>
    <property type="match status" value="1"/>
</dbReference>
<dbReference type="InterPro" id="IPR044742">
    <property type="entry name" value="DEAD/DEAH_RhlB"/>
</dbReference>
<dbReference type="Gene3D" id="3.30.70.330">
    <property type="match status" value="1"/>
</dbReference>
<reference evidence="11" key="1">
    <citation type="submission" date="2021-11" db="EMBL/GenBank/DDBJ databases">
        <title>Halomonas sp., isolated from a coastal aquaculture zone in Dongshan Bay.</title>
        <authorList>
            <person name="Lin W."/>
        </authorList>
    </citation>
    <scope>NUCLEOTIDE SEQUENCE</scope>
    <source>
        <strain evidence="11">Yzlin-01</strain>
    </source>
</reference>
<dbReference type="InterPro" id="IPR001650">
    <property type="entry name" value="Helicase_C-like"/>
</dbReference>
<dbReference type="RefSeq" id="WP_259036365.1">
    <property type="nucleotide sequence ID" value="NZ_JAJISC010000004.1"/>
</dbReference>
<evidence type="ECO:0000256" key="3">
    <source>
        <dbReference type="ARBA" id="ARBA00022806"/>
    </source>
</evidence>
<dbReference type="Gene3D" id="3.40.50.300">
    <property type="entry name" value="P-loop containing nucleotide triphosphate hydrolases"/>
    <property type="match status" value="2"/>
</dbReference>
<dbReference type="PANTHER" id="PTHR47959:SF1">
    <property type="entry name" value="ATP-DEPENDENT RNA HELICASE DBPA"/>
    <property type="match status" value="1"/>
</dbReference>
<feature type="domain" description="Helicase C-terminal" evidence="9">
    <location>
        <begin position="222"/>
        <end position="382"/>
    </location>
</feature>
<feature type="domain" description="Helicase ATP-binding" evidence="8">
    <location>
        <begin position="35"/>
        <end position="206"/>
    </location>
</feature>
<dbReference type="EC" id="3.6.4.13" evidence="11"/>
<dbReference type="PROSITE" id="PS51195">
    <property type="entry name" value="Q_MOTIF"/>
    <property type="match status" value="1"/>
</dbReference>
<dbReference type="GO" id="GO:0016787">
    <property type="term" value="F:hydrolase activity"/>
    <property type="evidence" value="ECO:0007669"/>
    <property type="project" value="UniProtKB-KW"/>
</dbReference>
<evidence type="ECO:0000256" key="7">
    <source>
        <dbReference type="RuleBase" id="RU000492"/>
    </source>
</evidence>
<dbReference type="SUPFAM" id="SSF52540">
    <property type="entry name" value="P-loop containing nucleoside triphosphate hydrolases"/>
    <property type="match status" value="1"/>
</dbReference>
<evidence type="ECO:0000256" key="4">
    <source>
        <dbReference type="ARBA" id="ARBA00022840"/>
    </source>
</evidence>
<organism evidence="11 12">
    <name type="scientific">Halomonas dongshanensis</name>
    <dbReference type="NCBI Taxonomy" id="2890835"/>
    <lineage>
        <taxon>Bacteria</taxon>
        <taxon>Pseudomonadati</taxon>
        <taxon>Pseudomonadota</taxon>
        <taxon>Gammaproteobacteria</taxon>
        <taxon>Oceanospirillales</taxon>
        <taxon>Halomonadaceae</taxon>
        <taxon>Halomonas</taxon>
    </lineage>
</organism>
<dbReference type="Pfam" id="PF03880">
    <property type="entry name" value="DbpA"/>
    <property type="match status" value="1"/>
</dbReference>
<evidence type="ECO:0000259" key="10">
    <source>
        <dbReference type="PROSITE" id="PS51195"/>
    </source>
</evidence>
<keyword evidence="2 7" id="KW-0378">Hydrolase</keyword>
<keyword evidence="12" id="KW-1185">Reference proteome</keyword>
<feature type="domain" description="DEAD-box RNA helicase Q" evidence="10">
    <location>
        <begin position="4"/>
        <end position="32"/>
    </location>
</feature>
<dbReference type="InterPro" id="IPR000629">
    <property type="entry name" value="RNA-helicase_DEAD-box_CS"/>
</dbReference>
<protein>
    <submittedName>
        <fullName evidence="11">ATP-dependent RNA helicase DbpA</fullName>
        <ecNumber evidence="11">3.6.4.13</ecNumber>
    </submittedName>
</protein>
<dbReference type="InterPro" id="IPR027417">
    <property type="entry name" value="P-loop_NTPase"/>
</dbReference>
<proteinExistence type="inferred from homology"/>
<dbReference type="NCBIfam" id="NF008744">
    <property type="entry name" value="PRK11776.1"/>
    <property type="match status" value="1"/>
</dbReference>
<gene>
    <name evidence="11" type="primary">dbpA</name>
    <name evidence="11" type="ORF">LLY24_09800</name>
</gene>